<keyword evidence="1" id="KW-0812">Transmembrane</keyword>
<name>A0A3G4ZYV2_9VIRU</name>
<dbReference type="EMBL" id="MK072204">
    <property type="protein sequence ID" value="AYV80040.1"/>
    <property type="molecule type" value="Genomic_DNA"/>
</dbReference>
<reference evidence="2" key="1">
    <citation type="submission" date="2018-10" db="EMBL/GenBank/DDBJ databases">
        <title>Hidden diversity of soil giant viruses.</title>
        <authorList>
            <person name="Schulz F."/>
            <person name="Alteio L."/>
            <person name="Goudeau D."/>
            <person name="Ryan E.M."/>
            <person name="Malmstrom R.R."/>
            <person name="Blanchard J."/>
            <person name="Woyke T."/>
        </authorList>
    </citation>
    <scope>NUCLEOTIDE SEQUENCE</scope>
    <source>
        <strain evidence="2">GAV1</strain>
    </source>
</reference>
<protein>
    <submittedName>
        <fullName evidence="2">Uncharacterized protein</fullName>
    </submittedName>
</protein>
<keyword evidence="1" id="KW-1133">Transmembrane helix</keyword>
<evidence type="ECO:0000256" key="1">
    <source>
        <dbReference type="SAM" id="Phobius"/>
    </source>
</evidence>
<accession>A0A3G4ZYV2</accession>
<proteinExistence type="predicted"/>
<keyword evidence="1" id="KW-0472">Membrane</keyword>
<organism evidence="2">
    <name type="scientific">Gaeavirus sp</name>
    <dbReference type="NCBI Taxonomy" id="2487767"/>
    <lineage>
        <taxon>Viruses</taxon>
        <taxon>Varidnaviria</taxon>
        <taxon>Bamfordvirae</taxon>
        <taxon>Nucleocytoviricota</taxon>
        <taxon>Megaviricetes</taxon>
        <taxon>Imitervirales</taxon>
        <taxon>Mimiviridae</taxon>
        <taxon>Klosneuvirinae</taxon>
    </lineage>
</organism>
<gene>
    <name evidence="2" type="ORF">Gaeavirus6_15</name>
</gene>
<sequence length="294" mass="31304">MSKTNPLVMQGKSVDEALTTAITDQMSLTTLVDQNLTALAAIPGFDINSTAGMEAGINGILESTPLKVGCCLRKPDDDTSRVVMVRVPYESSSNNPQLEKFGFQWGILSIPEGTCPKNLYRGSGDCDAFYDIYCGNVNAVFSETYGPNFETSSYVAYAPECACYAPRTVGEEQYPVGIPPACYKTSCTVDSAAAYPDPTSRGEPCSLTICSSIVNTAGMKAGGVANVSAHVTQKCGYDSKQEKIDPADQNNALGGAFSDALSDFMKPSFLIACVACLLIVSAIYMFTRKGTKHI</sequence>
<feature type="transmembrane region" description="Helical" evidence="1">
    <location>
        <begin position="269"/>
        <end position="287"/>
    </location>
</feature>
<evidence type="ECO:0000313" key="2">
    <source>
        <dbReference type="EMBL" id="AYV80040.1"/>
    </source>
</evidence>